<evidence type="ECO:0000313" key="1">
    <source>
        <dbReference type="EMBL" id="KAJ8897944.1"/>
    </source>
</evidence>
<sequence length="318" mass="34873">MKVDTVLPTELGGAVVSKLWTRIWWDLGSNPVILISVFRGFPKSLQWLERSPSTTEIRARYLAGSLPDFRMWKSCWTKPLAGFIFSGYSRFPRHCVPAPLYRSHFMSCPGMTGAYGSQLESPSLGEAKTADEAAPVLVTVTCNDFTGMLVPMLWKHFLLGVATATHGAGRHVSRQRGTYGHALEMVAFIRVKCDMNFDGAAIVCEDEDRNVSGEICRAAVILEKGKEKGFNPVYMSDSMFDKRSGDVIATAGMQGSSLTSSVIYFPNLPKKFASATSLRETKRLHQHSSESPSRLASVALLGPAGVAPGHTLWPRSPR</sequence>
<name>A0ABQ9IMR2_9NEOP</name>
<dbReference type="EMBL" id="JARBHB010000001">
    <property type="protein sequence ID" value="KAJ8897944.1"/>
    <property type="molecule type" value="Genomic_DNA"/>
</dbReference>
<keyword evidence="2" id="KW-1185">Reference proteome</keyword>
<dbReference type="Proteomes" id="UP001159363">
    <property type="component" value="Chromosome 1"/>
</dbReference>
<accession>A0ABQ9IMR2</accession>
<protein>
    <submittedName>
        <fullName evidence="1">Uncharacterized protein</fullName>
    </submittedName>
</protein>
<proteinExistence type="predicted"/>
<evidence type="ECO:0000313" key="2">
    <source>
        <dbReference type="Proteomes" id="UP001159363"/>
    </source>
</evidence>
<reference evidence="1 2" key="1">
    <citation type="submission" date="2023-02" db="EMBL/GenBank/DDBJ databases">
        <title>LHISI_Scaffold_Assembly.</title>
        <authorList>
            <person name="Stuart O.P."/>
            <person name="Cleave R."/>
            <person name="Magrath M.J.L."/>
            <person name="Mikheyev A.S."/>
        </authorList>
    </citation>
    <scope>NUCLEOTIDE SEQUENCE [LARGE SCALE GENOMIC DNA]</scope>
    <source>
        <strain evidence="1">Daus_M_001</strain>
        <tissue evidence="1">Leg muscle</tissue>
    </source>
</reference>
<gene>
    <name evidence="1" type="ORF">PR048_003302</name>
</gene>
<organism evidence="1 2">
    <name type="scientific">Dryococelus australis</name>
    <dbReference type="NCBI Taxonomy" id="614101"/>
    <lineage>
        <taxon>Eukaryota</taxon>
        <taxon>Metazoa</taxon>
        <taxon>Ecdysozoa</taxon>
        <taxon>Arthropoda</taxon>
        <taxon>Hexapoda</taxon>
        <taxon>Insecta</taxon>
        <taxon>Pterygota</taxon>
        <taxon>Neoptera</taxon>
        <taxon>Polyneoptera</taxon>
        <taxon>Phasmatodea</taxon>
        <taxon>Verophasmatodea</taxon>
        <taxon>Anareolatae</taxon>
        <taxon>Phasmatidae</taxon>
        <taxon>Eurycanthinae</taxon>
        <taxon>Dryococelus</taxon>
    </lineage>
</organism>
<comment type="caution">
    <text evidence="1">The sequence shown here is derived from an EMBL/GenBank/DDBJ whole genome shotgun (WGS) entry which is preliminary data.</text>
</comment>